<dbReference type="AlphaFoldDB" id="A0A918R4C0"/>
<accession>A0A918R4C0</accession>
<dbReference type="PANTHER" id="PTHR43433">
    <property type="entry name" value="HYDROLASE, ALPHA/BETA FOLD FAMILY PROTEIN"/>
    <property type="match status" value="1"/>
</dbReference>
<reference evidence="1" key="1">
    <citation type="journal article" date="2014" name="Int. J. Syst. Evol. Microbiol.">
        <title>Complete genome sequence of Corynebacterium casei LMG S-19264T (=DSM 44701T), isolated from a smear-ripened cheese.</title>
        <authorList>
            <consortium name="US DOE Joint Genome Institute (JGI-PGF)"/>
            <person name="Walter F."/>
            <person name="Albersmeier A."/>
            <person name="Kalinowski J."/>
            <person name="Ruckert C."/>
        </authorList>
    </citation>
    <scope>NUCLEOTIDE SEQUENCE</scope>
    <source>
        <strain evidence="1">JCM 4834</strain>
    </source>
</reference>
<organism evidence="1 2">
    <name type="scientific">Streptomyces subrutilus</name>
    <dbReference type="NCBI Taxonomy" id="36818"/>
    <lineage>
        <taxon>Bacteria</taxon>
        <taxon>Bacillati</taxon>
        <taxon>Actinomycetota</taxon>
        <taxon>Actinomycetes</taxon>
        <taxon>Kitasatosporales</taxon>
        <taxon>Streptomycetaceae</taxon>
        <taxon>Streptomyces</taxon>
    </lineage>
</organism>
<name>A0A918R4C0_9ACTN</name>
<evidence type="ECO:0008006" key="3">
    <source>
        <dbReference type="Google" id="ProtNLM"/>
    </source>
</evidence>
<dbReference type="SUPFAM" id="SSF53474">
    <property type="entry name" value="alpha/beta-Hydrolases"/>
    <property type="match status" value="1"/>
</dbReference>
<proteinExistence type="predicted"/>
<dbReference type="GO" id="GO:0046503">
    <property type="term" value="P:glycerolipid catabolic process"/>
    <property type="evidence" value="ECO:0007669"/>
    <property type="project" value="TreeGrafter"/>
</dbReference>
<dbReference type="InterPro" id="IPR050471">
    <property type="entry name" value="AB_hydrolase"/>
</dbReference>
<dbReference type="RefSeq" id="WP_189828974.1">
    <property type="nucleotide sequence ID" value="NZ_BMVX01000019.1"/>
</dbReference>
<dbReference type="Proteomes" id="UP000634660">
    <property type="component" value="Unassembled WGS sequence"/>
</dbReference>
<dbReference type="GO" id="GO:0004806">
    <property type="term" value="F:triacylglycerol lipase activity"/>
    <property type="evidence" value="ECO:0007669"/>
    <property type="project" value="TreeGrafter"/>
</dbReference>
<reference evidence="1" key="2">
    <citation type="submission" date="2020-09" db="EMBL/GenBank/DDBJ databases">
        <authorList>
            <person name="Sun Q."/>
            <person name="Ohkuma M."/>
        </authorList>
    </citation>
    <scope>NUCLEOTIDE SEQUENCE</scope>
    <source>
        <strain evidence="1">JCM 4834</strain>
    </source>
</reference>
<evidence type="ECO:0000313" key="2">
    <source>
        <dbReference type="Proteomes" id="UP000634660"/>
    </source>
</evidence>
<evidence type="ECO:0000313" key="1">
    <source>
        <dbReference type="EMBL" id="GGZ81509.1"/>
    </source>
</evidence>
<dbReference type="EMBL" id="BMVX01000019">
    <property type="protein sequence ID" value="GGZ81509.1"/>
    <property type="molecule type" value="Genomic_DNA"/>
</dbReference>
<gene>
    <name evidence="1" type="ORF">GCM10010371_46300</name>
</gene>
<dbReference type="InterPro" id="IPR029058">
    <property type="entry name" value="AB_hydrolase_fold"/>
</dbReference>
<comment type="caution">
    <text evidence="1">The sequence shown here is derived from an EMBL/GenBank/DDBJ whole genome shotgun (WGS) entry which is preliminary data.</text>
</comment>
<sequence>MAAAVVGAAGSPKAWAARSAPSTWTYGIRDTGASAAFPIGAPGYTFDDLLGDALGVPDAYGLPAAHVVGVSMGGWLAQRLAGSAVDRSADPAAASDHRLIEGGDPVRDRLGGITAPTLVPHGTAGPLLPYGQAEAPAREIPGVTLVPPPGMGHRMPPPETWDTVLPALVAHTGARRGTRAGGAQRAG</sequence>
<protein>
    <recommendedName>
        <fullName evidence="3">Alpha/beta hydrolase</fullName>
    </recommendedName>
</protein>
<dbReference type="PANTHER" id="PTHR43433:SF5">
    <property type="entry name" value="AB HYDROLASE-1 DOMAIN-CONTAINING PROTEIN"/>
    <property type="match status" value="1"/>
</dbReference>
<dbReference type="Gene3D" id="3.40.50.1820">
    <property type="entry name" value="alpha/beta hydrolase"/>
    <property type="match status" value="2"/>
</dbReference>